<reference evidence="3 4" key="1">
    <citation type="submission" date="2019-08" db="EMBL/GenBank/DDBJ databases">
        <authorList>
            <person name="Dhanesh K."/>
            <person name="Kumar G."/>
            <person name="Sasikala C."/>
            <person name="Venkata Ramana C."/>
        </authorList>
    </citation>
    <scope>NUCLEOTIDE SEQUENCE [LARGE SCALE GENOMIC DNA]</scope>
    <source>
        <strain evidence="3 4">JC645</strain>
    </source>
</reference>
<dbReference type="Proteomes" id="UP000324479">
    <property type="component" value="Unassembled WGS sequence"/>
</dbReference>
<gene>
    <name evidence="3" type="ORF">FYK55_15825</name>
</gene>
<accession>A0A5M6D428</accession>
<evidence type="ECO:0000313" key="3">
    <source>
        <dbReference type="EMBL" id="KAA5542267.1"/>
    </source>
</evidence>
<dbReference type="EMBL" id="VWOX01000008">
    <property type="protein sequence ID" value="KAA5542267.1"/>
    <property type="molecule type" value="Genomic_DNA"/>
</dbReference>
<dbReference type="Gene3D" id="2.60.120.560">
    <property type="entry name" value="Exo-inulinase, domain 1"/>
    <property type="match status" value="1"/>
</dbReference>
<keyword evidence="1" id="KW-0732">Signal</keyword>
<dbReference type="GO" id="GO:0016787">
    <property type="term" value="F:hydrolase activity"/>
    <property type="evidence" value="ECO:0007669"/>
    <property type="project" value="InterPro"/>
</dbReference>
<evidence type="ECO:0000259" key="2">
    <source>
        <dbReference type="Pfam" id="PF06439"/>
    </source>
</evidence>
<proteinExistence type="predicted"/>
<protein>
    <recommendedName>
        <fullName evidence="2">3-keto-alpha-glucoside-1,2-lyase/3-keto-2-hydroxy-glucal hydratase domain-containing protein</fullName>
    </recommendedName>
</protein>
<dbReference type="Pfam" id="PF06439">
    <property type="entry name" value="3keto-disac_hyd"/>
    <property type="match status" value="1"/>
</dbReference>
<keyword evidence="4" id="KW-1185">Reference proteome</keyword>
<feature type="signal peptide" evidence="1">
    <location>
        <begin position="1"/>
        <end position="22"/>
    </location>
</feature>
<dbReference type="AlphaFoldDB" id="A0A5M6D428"/>
<feature type="chain" id="PRO_5024334362" description="3-keto-alpha-glucoside-1,2-lyase/3-keto-2-hydroxy-glucal hydratase domain-containing protein" evidence="1">
    <location>
        <begin position="23"/>
        <end position="226"/>
    </location>
</feature>
<feature type="domain" description="3-keto-alpha-glucoside-1,2-lyase/3-keto-2-hydroxy-glucal hydratase" evidence="2">
    <location>
        <begin position="34"/>
        <end position="202"/>
    </location>
</feature>
<sequence>MKNLLAVSLCIMVCTAASIVQAKEFDTVLFEDEFEDGTLDKRWGKWKSESVERDGVLVGITPKDADHPSVNTIEFDPQSDLEVSVSFQFNGSPSFSVMIRDLEYKGSHAGHICHVAVRPEMVTLYDGKTGIFLKEIRDKRKAGEKLDAATQAMLQRKSSRNPVELDPQGWHDLVIRIEGDVMEVSIDGQQVGRLQSEGIAHASKSNMNLTTVDREVHYDHFALRAP</sequence>
<comment type="caution">
    <text evidence="3">The sequence shown here is derived from an EMBL/GenBank/DDBJ whole genome shotgun (WGS) entry which is preliminary data.</text>
</comment>
<dbReference type="RefSeq" id="WP_150077414.1">
    <property type="nucleotide sequence ID" value="NZ_VWOX01000008.1"/>
</dbReference>
<evidence type="ECO:0000256" key="1">
    <source>
        <dbReference type="SAM" id="SignalP"/>
    </source>
</evidence>
<dbReference type="InterPro" id="IPR010496">
    <property type="entry name" value="AL/BT2_dom"/>
</dbReference>
<evidence type="ECO:0000313" key="4">
    <source>
        <dbReference type="Proteomes" id="UP000324479"/>
    </source>
</evidence>
<name>A0A5M6D428_9BACT</name>
<organism evidence="3 4">
    <name type="scientific">Roseiconus nitratireducens</name>
    <dbReference type="NCBI Taxonomy" id="2605748"/>
    <lineage>
        <taxon>Bacteria</taxon>
        <taxon>Pseudomonadati</taxon>
        <taxon>Planctomycetota</taxon>
        <taxon>Planctomycetia</taxon>
        <taxon>Pirellulales</taxon>
        <taxon>Pirellulaceae</taxon>
        <taxon>Roseiconus</taxon>
    </lineage>
</organism>